<keyword evidence="4 7" id="KW-0479">Metal-binding</keyword>
<dbReference type="RefSeq" id="WP_147866883.1">
    <property type="nucleotide sequence ID" value="NZ_CP036264.1"/>
</dbReference>
<evidence type="ECO:0000256" key="1">
    <source>
        <dbReference type="ARBA" id="ARBA00001033"/>
    </source>
</evidence>
<evidence type="ECO:0000256" key="3">
    <source>
        <dbReference type="ARBA" id="ARBA00009759"/>
    </source>
</evidence>
<evidence type="ECO:0000256" key="7">
    <source>
        <dbReference type="PIRSR" id="PIRSR600760-2"/>
    </source>
</evidence>
<evidence type="ECO:0000256" key="8">
    <source>
        <dbReference type="RuleBase" id="RU364068"/>
    </source>
</evidence>
<reference evidence="9 10" key="1">
    <citation type="submission" date="2019-02" db="EMBL/GenBank/DDBJ databases">
        <title>Planctomycetal bacteria perform biofilm scaping via a novel small molecule.</title>
        <authorList>
            <person name="Jeske O."/>
            <person name="Boedeker C."/>
            <person name="Wiegand S."/>
            <person name="Breitling P."/>
            <person name="Kallscheuer N."/>
            <person name="Jogler M."/>
            <person name="Rohde M."/>
            <person name="Petersen J."/>
            <person name="Medema M.H."/>
            <person name="Surup F."/>
            <person name="Jogler C."/>
        </authorList>
    </citation>
    <scope>NUCLEOTIDE SEQUENCE [LARGE SCALE GENOMIC DNA]</scope>
    <source>
        <strain evidence="9 10">Mal15</strain>
    </source>
</reference>
<dbReference type="InterPro" id="IPR020550">
    <property type="entry name" value="Inositol_monophosphatase_CS"/>
</dbReference>
<comment type="similarity">
    <text evidence="3 8">Belongs to the inositol monophosphatase superfamily.</text>
</comment>
<dbReference type="PRINTS" id="PR00377">
    <property type="entry name" value="IMPHPHTASES"/>
</dbReference>
<evidence type="ECO:0000313" key="10">
    <source>
        <dbReference type="Proteomes" id="UP000321353"/>
    </source>
</evidence>
<dbReference type="PANTHER" id="PTHR20854">
    <property type="entry name" value="INOSITOL MONOPHOSPHATASE"/>
    <property type="match status" value="1"/>
</dbReference>
<dbReference type="Gene3D" id="3.40.190.80">
    <property type="match status" value="1"/>
</dbReference>
<dbReference type="GO" id="GO:0007165">
    <property type="term" value="P:signal transduction"/>
    <property type="evidence" value="ECO:0007669"/>
    <property type="project" value="TreeGrafter"/>
</dbReference>
<keyword evidence="6 7" id="KW-0460">Magnesium</keyword>
<feature type="binding site" evidence="7">
    <location>
        <position position="92"/>
    </location>
    <ligand>
        <name>Mg(2+)</name>
        <dbReference type="ChEBI" id="CHEBI:18420"/>
        <label>1</label>
        <note>catalytic</note>
    </ligand>
</feature>
<dbReference type="FunFam" id="3.40.190.80:FF:000020">
    <property type="entry name" value="Fructose-1,6-bisphosphatase/inositol-1-monophosphatase"/>
    <property type="match status" value="1"/>
</dbReference>
<dbReference type="PROSITE" id="PS00630">
    <property type="entry name" value="IMP_2"/>
    <property type="match status" value="1"/>
</dbReference>
<feature type="binding site" evidence="7">
    <location>
        <position position="90"/>
    </location>
    <ligand>
        <name>Mg(2+)</name>
        <dbReference type="ChEBI" id="CHEBI:18420"/>
        <label>2</label>
    </ligand>
</feature>
<dbReference type="GO" id="GO:0046854">
    <property type="term" value="P:phosphatidylinositol phosphate biosynthetic process"/>
    <property type="evidence" value="ECO:0007669"/>
    <property type="project" value="InterPro"/>
</dbReference>
<evidence type="ECO:0000256" key="2">
    <source>
        <dbReference type="ARBA" id="ARBA00001946"/>
    </source>
</evidence>
<feature type="binding site" evidence="7">
    <location>
        <position position="93"/>
    </location>
    <ligand>
        <name>Mg(2+)</name>
        <dbReference type="ChEBI" id="CHEBI:18420"/>
        <label>2</label>
    </ligand>
</feature>
<comment type="cofactor">
    <cofactor evidence="2 7 8">
        <name>Mg(2+)</name>
        <dbReference type="ChEBI" id="CHEBI:18420"/>
    </cofactor>
</comment>
<dbReference type="EC" id="3.1.3.25" evidence="8"/>
<evidence type="ECO:0000256" key="4">
    <source>
        <dbReference type="ARBA" id="ARBA00022723"/>
    </source>
</evidence>
<dbReference type="Gene3D" id="3.30.540.10">
    <property type="entry name" value="Fructose-1,6-Bisphosphatase, subunit A, domain 1"/>
    <property type="match status" value="1"/>
</dbReference>
<proteinExistence type="inferred from homology"/>
<evidence type="ECO:0000313" key="9">
    <source>
        <dbReference type="EMBL" id="QEF97166.1"/>
    </source>
</evidence>
<dbReference type="PANTHER" id="PTHR20854:SF4">
    <property type="entry name" value="INOSITOL-1-MONOPHOSPHATASE-RELATED"/>
    <property type="match status" value="1"/>
</dbReference>
<dbReference type="GO" id="GO:0006020">
    <property type="term" value="P:inositol metabolic process"/>
    <property type="evidence" value="ECO:0007669"/>
    <property type="project" value="TreeGrafter"/>
</dbReference>
<sequence>MNQEHLDVAIKAAKAGAVELLSRWENRKVSEKAPKDLVTDADLASQKAIREILMGAFGGYAFVGEEEGENDPPPAVRSGDADAPPCWVVDPLDGTVNYVHRLQSFAVSIGLYHAGKMRLGVILDPVTDELYSAVDGAGAQLNGQPIRASDCEDLSQALIACSFPAGVKGDSPEVARFVKVLERCRSLRRLGSCALNMCYVAAGRLDGYWATNVCAWDSAAGIVIAREAGAQLTAYDGSELDDWLPKFCVTATKPMHETMVGLLSSN</sequence>
<dbReference type="AlphaFoldDB" id="A0A5B9MAA6"/>
<comment type="catalytic activity">
    <reaction evidence="1 8">
        <text>a myo-inositol phosphate + H2O = myo-inositol + phosphate</text>
        <dbReference type="Rhea" id="RHEA:24056"/>
        <dbReference type="ChEBI" id="CHEBI:15377"/>
        <dbReference type="ChEBI" id="CHEBI:17268"/>
        <dbReference type="ChEBI" id="CHEBI:43474"/>
        <dbReference type="ChEBI" id="CHEBI:84139"/>
        <dbReference type="EC" id="3.1.3.25"/>
    </reaction>
</comment>
<keyword evidence="5 8" id="KW-0378">Hydrolase</keyword>
<feature type="binding site" evidence="7">
    <location>
        <position position="65"/>
    </location>
    <ligand>
        <name>Mg(2+)</name>
        <dbReference type="ChEBI" id="CHEBI:18420"/>
        <label>1</label>
        <note>catalytic</note>
    </ligand>
</feature>
<dbReference type="InterPro" id="IPR000760">
    <property type="entry name" value="Inositol_monophosphatase-like"/>
</dbReference>
<dbReference type="InterPro" id="IPR033942">
    <property type="entry name" value="IMPase"/>
</dbReference>
<dbReference type="SUPFAM" id="SSF56655">
    <property type="entry name" value="Carbohydrate phosphatase"/>
    <property type="match status" value="1"/>
</dbReference>
<dbReference type="PROSITE" id="PS00629">
    <property type="entry name" value="IMP_1"/>
    <property type="match status" value="1"/>
</dbReference>
<evidence type="ECO:0000256" key="6">
    <source>
        <dbReference type="ARBA" id="ARBA00022842"/>
    </source>
</evidence>
<dbReference type="GO" id="GO:0008934">
    <property type="term" value="F:inositol monophosphate 1-phosphatase activity"/>
    <property type="evidence" value="ECO:0007669"/>
    <property type="project" value="InterPro"/>
</dbReference>
<name>A0A5B9MAA6_9BACT</name>
<evidence type="ECO:0000256" key="5">
    <source>
        <dbReference type="ARBA" id="ARBA00022801"/>
    </source>
</evidence>
<dbReference type="InterPro" id="IPR020583">
    <property type="entry name" value="Inositol_monoP_metal-BS"/>
</dbReference>
<dbReference type="CDD" id="cd01639">
    <property type="entry name" value="IMPase"/>
    <property type="match status" value="1"/>
</dbReference>
<dbReference type="GO" id="GO:0046872">
    <property type="term" value="F:metal ion binding"/>
    <property type="evidence" value="ECO:0007669"/>
    <property type="project" value="UniProtKB-KW"/>
</dbReference>
<dbReference type="FunFam" id="3.30.540.10:FF:000030">
    <property type="entry name" value="Inositol monophosphatase"/>
    <property type="match status" value="1"/>
</dbReference>
<accession>A0A5B9MAA6</accession>
<feature type="binding site" evidence="7">
    <location>
        <position position="217"/>
    </location>
    <ligand>
        <name>Mg(2+)</name>
        <dbReference type="ChEBI" id="CHEBI:18420"/>
        <label>1</label>
        <note>catalytic</note>
    </ligand>
</feature>
<dbReference type="KEGG" id="smam:Mal15_12040"/>
<dbReference type="Proteomes" id="UP000321353">
    <property type="component" value="Chromosome"/>
</dbReference>
<gene>
    <name evidence="9" type="primary">suhB_1</name>
    <name evidence="9" type="ORF">Mal15_12040</name>
</gene>
<organism evidence="9 10">
    <name type="scientific">Stieleria maiorica</name>
    <dbReference type="NCBI Taxonomy" id="2795974"/>
    <lineage>
        <taxon>Bacteria</taxon>
        <taxon>Pseudomonadati</taxon>
        <taxon>Planctomycetota</taxon>
        <taxon>Planctomycetia</taxon>
        <taxon>Pirellulales</taxon>
        <taxon>Pirellulaceae</taxon>
        <taxon>Stieleria</taxon>
    </lineage>
</organism>
<dbReference type="Pfam" id="PF00459">
    <property type="entry name" value="Inositol_P"/>
    <property type="match status" value="1"/>
</dbReference>
<protein>
    <recommendedName>
        <fullName evidence="8">Inositol-1-monophosphatase</fullName>
        <ecNumber evidence="8">3.1.3.25</ecNumber>
    </recommendedName>
</protein>
<keyword evidence="10" id="KW-1185">Reference proteome</keyword>
<dbReference type="EMBL" id="CP036264">
    <property type="protein sequence ID" value="QEF97166.1"/>
    <property type="molecule type" value="Genomic_DNA"/>
</dbReference>